<evidence type="ECO:0000313" key="3">
    <source>
        <dbReference type="Proteomes" id="UP000308271"/>
    </source>
</evidence>
<evidence type="ECO:0000313" key="2">
    <source>
        <dbReference type="EMBL" id="TNJ38554.1"/>
    </source>
</evidence>
<comment type="caution">
    <text evidence="2">The sequence shown here is derived from an EMBL/GenBank/DDBJ whole genome shotgun (WGS) entry which is preliminary data.</text>
</comment>
<reference evidence="2 3" key="1">
    <citation type="submission" date="2019-05" db="EMBL/GenBank/DDBJ databases">
        <title>Draft Whole-Genome sequence of the green sulfur bacterium Chlorobaculum thiosulfatiphilum DSM 249.</title>
        <authorList>
            <person name="Meyer T.E."/>
            <person name="Kyndt J.A."/>
        </authorList>
    </citation>
    <scope>NUCLEOTIDE SEQUENCE [LARGE SCALE GENOMIC DNA]</scope>
    <source>
        <strain evidence="2 3">DSM 249</strain>
    </source>
</reference>
<sequence>MLHDCFHISKYLNEAVEVVRRKAFRKLDSPIGSKYIGLRNPKNLREQQQIELNHLLSSEFKTAQAWALKNLFWYFWQLCCADAGSFFLEYWPKRGQCGWLETVEYSQRASQAAFR</sequence>
<dbReference type="AlphaFoldDB" id="A0A5C4S530"/>
<dbReference type="InterPro" id="IPR002560">
    <property type="entry name" value="Transposase_DDE"/>
</dbReference>
<dbReference type="EMBL" id="VDCH01000017">
    <property type="protein sequence ID" value="TNJ38554.1"/>
    <property type="molecule type" value="Genomic_DNA"/>
</dbReference>
<proteinExistence type="predicted"/>
<feature type="domain" description="Transposase IS204/IS1001/IS1096/IS1165 DDE" evidence="1">
    <location>
        <begin position="2"/>
        <end position="94"/>
    </location>
</feature>
<keyword evidence="3" id="KW-1185">Reference proteome</keyword>
<dbReference type="Pfam" id="PF01610">
    <property type="entry name" value="DDE_Tnp_ISL3"/>
    <property type="match status" value="1"/>
</dbReference>
<name>A0A5C4S530_CHLTI</name>
<protein>
    <submittedName>
        <fullName evidence="2">Transposase</fullName>
    </submittedName>
</protein>
<dbReference type="Proteomes" id="UP000308271">
    <property type="component" value="Unassembled WGS sequence"/>
</dbReference>
<gene>
    <name evidence="2" type="ORF">FGF66_08390</name>
</gene>
<organism evidence="2 3">
    <name type="scientific">Chlorobaculum thiosulfatiphilum</name>
    <name type="common">Chlorobium limicola f.sp. thiosulfatophilum</name>
    <dbReference type="NCBI Taxonomy" id="115852"/>
    <lineage>
        <taxon>Bacteria</taxon>
        <taxon>Pseudomonadati</taxon>
        <taxon>Chlorobiota</taxon>
        <taxon>Chlorobiia</taxon>
        <taxon>Chlorobiales</taxon>
        <taxon>Chlorobiaceae</taxon>
        <taxon>Chlorobaculum</taxon>
    </lineage>
</organism>
<accession>A0A5C4S530</accession>
<evidence type="ECO:0000259" key="1">
    <source>
        <dbReference type="Pfam" id="PF01610"/>
    </source>
</evidence>
<dbReference type="OrthoDB" id="1428197at2"/>